<organism evidence="4 5">
    <name type="scientific">Levilactobacillus senmaizukei DSM 21775 = NBRC 103853</name>
    <dbReference type="NCBI Taxonomy" id="1423803"/>
    <lineage>
        <taxon>Bacteria</taxon>
        <taxon>Bacillati</taxon>
        <taxon>Bacillota</taxon>
        <taxon>Bacilli</taxon>
        <taxon>Lactobacillales</taxon>
        <taxon>Lactobacillaceae</taxon>
        <taxon>Levilactobacillus</taxon>
    </lineage>
</organism>
<protein>
    <submittedName>
        <fullName evidence="4">Putative acetyltransferase (Putative)</fullName>
    </submittedName>
</protein>
<dbReference type="CDD" id="cd04301">
    <property type="entry name" value="NAT_SF"/>
    <property type="match status" value="1"/>
</dbReference>
<dbReference type="PATRIC" id="fig|1423803.3.peg.1681"/>
<dbReference type="InterPro" id="IPR051635">
    <property type="entry name" value="SNAT-like"/>
</dbReference>
<evidence type="ECO:0000259" key="3">
    <source>
        <dbReference type="PROSITE" id="PS51186"/>
    </source>
</evidence>
<gene>
    <name evidence="4" type="ORF">FD13_GL001629</name>
</gene>
<evidence type="ECO:0000313" key="5">
    <source>
        <dbReference type="Proteomes" id="UP000051589"/>
    </source>
</evidence>
<dbReference type="Proteomes" id="UP000051589">
    <property type="component" value="Unassembled WGS sequence"/>
</dbReference>
<proteinExistence type="predicted"/>
<dbReference type="SUPFAM" id="SSF55729">
    <property type="entry name" value="Acyl-CoA N-acyltransferases (Nat)"/>
    <property type="match status" value="1"/>
</dbReference>
<dbReference type="RefSeq" id="WP_061776110.1">
    <property type="nucleotide sequence ID" value="NZ_AYZH01000005.1"/>
</dbReference>
<reference evidence="4 5" key="1">
    <citation type="journal article" date="2015" name="Genome Announc.">
        <title>Expanding the biotechnology potential of lactobacilli through comparative genomics of 213 strains and associated genera.</title>
        <authorList>
            <person name="Sun Z."/>
            <person name="Harris H.M."/>
            <person name="McCann A."/>
            <person name="Guo C."/>
            <person name="Argimon S."/>
            <person name="Zhang W."/>
            <person name="Yang X."/>
            <person name="Jeffery I.B."/>
            <person name="Cooney J.C."/>
            <person name="Kagawa T.F."/>
            <person name="Liu W."/>
            <person name="Song Y."/>
            <person name="Salvetti E."/>
            <person name="Wrobel A."/>
            <person name="Rasinkangas P."/>
            <person name="Parkhill J."/>
            <person name="Rea M.C."/>
            <person name="O'Sullivan O."/>
            <person name="Ritari J."/>
            <person name="Douillard F.P."/>
            <person name="Paul Ross R."/>
            <person name="Yang R."/>
            <person name="Briner A.E."/>
            <person name="Felis G.E."/>
            <person name="de Vos W.M."/>
            <person name="Barrangou R."/>
            <person name="Klaenhammer T.R."/>
            <person name="Caufield P.W."/>
            <person name="Cui Y."/>
            <person name="Zhang H."/>
            <person name="O'Toole P.W."/>
        </authorList>
    </citation>
    <scope>NUCLEOTIDE SEQUENCE [LARGE SCALE GENOMIC DNA]</scope>
    <source>
        <strain evidence="4 5">DSM 21775</strain>
    </source>
</reference>
<keyword evidence="1 4" id="KW-0808">Transferase</keyword>
<dbReference type="PROSITE" id="PS51186">
    <property type="entry name" value="GNAT"/>
    <property type="match status" value="1"/>
</dbReference>
<dbReference type="AlphaFoldDB" id="A0A0R2DF29"/>
<comment type="caution">
    <text evidence="4">The sequence shown here is derived from an EMBL/GenBank/DDBJ whole genome shotgun (WGS) entry which is preliminary data.</text>
</comment>
<evidence type="ECO:0000256" key="2">
    <source>
        <dbReference type="ARBA" id="ARBA00023315"/>
    </source>
</evidence>
<dbReference type="Gene3D" id="3.40.630.30">
    <property type="match status" value="1"/>
</dbReference>
<keyword evidence="2" id="KW-0012">Acyltransferase</keyword>
<dbReference type="Pfam" id="PF13508">
    <property type="entry name" value="Acetyltransf_7"/>
    <property type="match status" value="1"/>
</dbReference>
<dbReference type="EMBL" id="AYZH01000005">
    <property type="protein sequence ID" value="KRN02639.1"/>
    <property type="molecule type" value="Genomic_DNA"/>
</dbReference>
<dbReference type="GO" id="GO:0008080">
    <property type="term" value="F:N-acetyltransferase activity"/>
    <property type="evidence" value="ECO:0007669"/>
    <property type="project" value="UniProtKB-ARBA"/>
</dbReference>
<evidence type="ECO:0000313" key="4">
    <source>
        <dbReference type="EMBL" id="KRN02639.1"/>
    </source>
</evidence>
<dbReference type="OrthoDB" id="9800962at2"/>
<dbReference type="STRING" id="1423803.FD13_GL001629"/>
<evidence type="ECO:0000256" key="1">
    <source>
        <dbReference type="ARBA" id="ARBA00022679"/>
    </source>
</evidence>
<keyword evidence="5" id="KW-1185">Reference proteome</keyword>
<sequence length="160" mass="17642">MEINQVTLADLPDILRIENLGFTPDEAGTEAQYRDRIAKLAATFLVGKIACRVVGFVVGPATTEPLVEDWMYETTPTNLVQGGNQLIFTIAVDPAYRGQHLGSQLLTAMTALARSQQRQTVALTSLDRNVPFYEKNGFDNRGVADSDHAGEIWYNLVKTL</sequence>
<dbReference type="PANTHER" id="PTHR10908">
    <property type="entry name" value="SEROTONIN N-ACETYLTRANSFERASE"/>
    <property type="match status" value="1"/>
</dbReference>
<name>A0A0R2DF29_9LACO</name>
<dbReference type="InterPro" id="IPR000182">
    <property type="entry name" value="GNAT_dom"/>
</dbReference>
<dbReference type="PANTHER" id="PTHR10908:SF0">
    <property type="entry name" value="SEROTONIN N-ACETYLTRANSFERASE"/>
    <property type="match status" value="1"/>
</dbReference>
<feature type="domain" description="N-acetyltransferase" evidence="3">
    <location>
        <begin position="1"/>
        <end position="160"/>
    </location>
</feature>
<accession>A0A0R2DF29</accession>
<dbReference type="InterPro" id="IPR016181">
    <property type="entry name" value="Acyl_CoA_acyltransferase"/>
</dbReference>